<organism evidence="1 2">
    <name type="scientific">Macrosiphum euphorbiae</name>
    <name type="common">potato aphid</name>
    <dbReference type="NCBI Taxonomy" id="13131"/>
    <lineage>
        <taxon>Eukaryota</taxon>
        <taxon>Metazoa</taxon>
        <taxon>Ecdysozoa</taxon>
        <taxon>Arthropoda</taxon>
        <taxon>Hexapoda</taxon>
        <taxon>Insecta</taxon>
        <taxon>Pterygota</taxon>
        <taxon>Neoptera</taxon>
        <taxon>Paraneoptera</taxon>
        <taxon>Hemiptera</taxon>
        <taxon>Sternorrhyncha</taxon>
        <taxon>Aphidomorpha</taxon>
        <taxon>Aphidoidea</taxon>
        <taxon>Aphididae</taxon>
        <taxon>Macrosiphini</taxon>
        <taxon>Macrosiphum</taxon>
    </lineage>
</organism>
<dbReference type="EMBL" id="CARXXK010000001">
    <property type="protein sequence ID" value="CAI6342968.1"/>
    <property type="molecule type" value="Genomic_DNA"/>
</dbReference>
<dbReference type="Proteomes" id="UP001160148">
    <property type="component" value="Unassembled WGS sequence"/>
</dbReference>
<name>A0AAV0VFH3_9HEMI</name>
<keyword evidence="2" id="KW-1185">Reference proteome</keyword>
<dbReference type="AlphaFoldDB" id="A0AAV0VFH3"/>
<gene>
    <name evidence="1" type="ORF">MEUPH1_LOCUS295</name>
</gene>
<evidence type="ECO:0000313" key="2">
    <source>
        <dbReference type="Proteomes" id="UP001160148"/>
    </source>
</evidence>
<comment type="caution">
    <text evidence="1">The sequence shown here is derived from an EMBL/GenBank/DDBJ whole genome shotgun (WGS) entry which is preliminary data.</text>
</comment>
<sequence>MYFINNEDIPEEKSKFLPKPEIVSKSEILPELEVEPKLKIILPPELPTSTNDNTIHQLVSNDAGKRVYGRARANLCFSSFYIFCEDFRKQLSYLYPHKSETYHKTM</sequence>
<proteinExistence type="predicted"/>
<evidence type="ECO:0000313" key="1">
    <source>
        <dbReference type="EMBL" id="CAI6342968.1"/>
    </source>
</evidence>
<protein>
    <submittedName>
        <fullName evidence="1">Uncharacterized protein</fullName>
    </submittedName>
</protein>
<reference evidence="1 2" key="1">
    <citation type="submission" date="2023-01" db="EMBL/GenBank/DDBJ databases">
        <authorList>
            <person name="Whitehead M."/>
        </authorList>
    </citation>
    <scope>NUCLEOTIDE SEQUENCE [LARGE SCALE GENOMIC DNA]</scope>
</reference>
<accession>A0AAV0VFH3</accession>